<keyword evidence="3" id="KW-1185">Reference proteome</keyword>
<dbReference type="InterPro" id="IPR001387">
    <property type="entry name" value="Cro/C1-type_HTH"/>
</dbReference>
<protein>
    <recommendedName>
        <fullName evidence="1">HTH cro/C1-type domain-containing protein</fullName>
    </recommendedName>
</protein>
<dbReference type="OrthoDB" id="4250625at2"/>
<accession>A0A2N8TL34</accession>
<evidence type="ECO:0000313" key="2">
    <source>
        <dbReference type="EMBL" id="PNG19730.1"/>
    </source>
</evidence>
<proteinExistence type="predicted"/>
<organism evidence="2 3">
    <name type="scientific">Streptomyces cahuitamycinicus</name>
    <dbReference type="NCBI Taxonomy" id="2070367"/>
    <lineage>
        <taxon>Bacteria</taxon>
        <taxon>Bacillati</taxon>
        <taxon>Actinomycetota</taxon>
        <taxon>Actinomycetes</taxon>
        <taxon>Kitasatosporales</taxon>
        <taxon>Streptomycetaceae</taxon>
        <taxon>Streptomyces</taxon>
    </lineage>
</organism>
<name>A0A2N8TL34_9ACTN</name>
<dbReference type="Proteomes" id="UP000235943">
    <property type="component" value="Unassembled WGS sequence"/>
</dbReference>
<dbReference type="GO" id="GO:0003677">
    <property type="term" value="F:DNA binding"/>
    <property type="evidence" value="ECO:0007669"/>
    <property type="project" value="InterPro"/>
</dbReference>
<comment type="caution">
    <text evidence="2">The sequence shown here is derived from an EMBL/GenBank/DDBJ whole genome shotgun (WGS) entry which is preliminary data.</text>
</comment>
<dbReference type="Gene3D" id="1.10.260.40">
    <property type="entry name" value="lambda repressor-like DNA-binding domains"/>
    <property type="match status" value="1"/>
</dbReference>
<dbReference type="PROSITE" id="PS50943">
    <property type="entry name" value="HTH_CROC1"/>
    <property type="match status" value="1"/>
</dbReference>
<gene>
    <name evidence="2" type="ORF">C1J00_24000</name>
</gene>
<sequence length="74" mass="8452">MYRLNVAKLLEKTAAHGDTTGWKIYRRTGISESSVYRYLKGEAQPDLNSAMRLSEAYDLDIREVMERVQIEAAA</sequence>
<evidence type="ECO:0000259" key="1">
    <source>
        <dbReference type="PROSITE" id="PS50943"/>
    </source>
</evidence>
<evidence type="ECO:0000313" key="3">
    <source>
        <dbReference type="Proteomes" id="UP000235943"/>
    </source>
</evidence>
<dbReference type="InterPro" id="IPR010982">
    <property type="entry name" value="Lambda_DNA-bd_dom_sf"/>
</dbReference>
<dbReference type="SMART" id="SM00530">
    <property type="entry name" value="HTH_XRE"/>
    <property type="match status" value="1"/>
</dbReference>
<dbReference type="AlphaFoldDB" id="A0A2N8TL34"/>
<dbReference type="Pfam" id="PF13443">
    <property type="entry name" value="HTH_26"/>
    <property type="match status" value="1"/>
</dbReference>
<dbReference type="EMBL" id="POUC01000191">
    <property type="protein sequence ID" value="PNG19730.1"/>
    <property type="molecule type" value="Genomic_DNA"/>
</dbReference>
<reference evidence="2 3" key="1">
    <citation type="submission" date="2018-01" db="EMBL/GenBank/DDBJ databases">
        <title>Draft genome sequence of Streptomyces sp. 13K301.</title>
        <authorList>
            <person name="Sahin N."/>
            <person name="Saygin H."/>
            <person name="Ay H."/>
        </authorList>
    </citation>
    <scope>NUCLEOTIDE SEQUENCE [LARGE SCALE GENOMIC DNA]</scope>
    <source>
        <strain evidence="2 3">13K301</strain>
    </source>
</reference>
<dbReference type="SUPFAM" id="SSF47413">
    <property type="entry name" value="lambda repressor-like DNA-binding domains"/>
    <property type="match status" value="1"/>
</dbReference>
<feature type="domain" description="HTH cro/C1-type" evidence="1">
    <location>
        <begin position="26"/>
        <end position="64"/>
    </location>
</feature>